<proteinExistence type="predicted"/>
<name>A0A9P0HIK1_NEZVI</name>
<reference evidence="1" key="1">
    <citation type="submission" date="2022-01" db="EMBL/GenBank/DDBJ databases">
        <authorList>
            <person name="King R."/>
        </authorList>
    </citation>
    <scope>NUCLEOTIDE SEQUENCE</scope>
</reference>
<dbReference type="EMBL" id="OV725081">
    <property type="protein sequence ID" value="CAH1403198.1"/>
    <property type="molecule type" value="Genomic_DNA"/>
</dbReference>
<dbReference type="Proteomes" id="UP001152798">
    <property type="component" value="Chromosome 5"/>
</dbReference>
<evidence type="ECO:0000313" key="2">
    <source>
        <dbReference type="Proteomes" id="UP001152798"/>
    </source>
</evidence>
<organism evidence="1 2">
    <name type="scientific">Nezara viridula</name>
    <name type="common">Southern green stink bug</name>
    <name type="synonym">Cimex viridulus</name>
    <dbReference type="NCBI Taxonomy" id="85310"/>
    <lineage>
        <taxon>Eukaryota</taxon>
        <taxon>Metazoa</taxon>
        <taxon>Ecdysozoa</taxon>
        <taxon>Arthropoda</taxon>
        <taxon>Hexapoda</taxon>
        <taxon>Insecta</taxon>
        <taxon>Pterygota</taxon>
        <taxon>Neoptera</taxon>
        <taxon>Paraneoptera</taxon>
        <taxon>Hemiptera</taxon>
        <taxon>Heteroptera</taxon>
        <taxon>Panheteroptera</taxon>
        <taxon>Pentatomomorpha</taxon>
        <taxon>Pentatomoidea</taxon>
        <taxon>Pentatomidae</taxon>
        <taxon>Pentatominae</taxon>
        <taxon>Nezara</taxon>
    </lineage>
</organism>
<dbReference type="AlphaFoldDB" id="A0A9P0HIK1"/>
<sequence length="47" mass="5556">MTMTEFARPRLGSVSHLGNTFCDFRYRILIGMEVSIFPFHLEFLFNN</sequence>
<gene>
    <name evidence="1" type="ORF">NEZAVI_LOCUS11846</name>
</gene>
<keyword evidence="2" id="KW-1185">Reference proteome</keyword>
<evidence type="ECO:0000313" key="1">
    <source>
        <dbReference type="EMBL" id="CAH1403198.1"/>
    </source>
</evidence>
<protein>
    <submittedName>
        <fullName evidence="1">Uncharacterized protein</fullName>
    </submittedName>
</protein>
<accession>A0A9P0HIK1</accession>